<evidence type="ECO:0000313" key="1">
    <source>
        <dbReference type="EMBL" id="QCF26718.1"/>
    </source>
</evidence>
<gene>
    <name evidence="1" type="ORF">soil367_12680</name>
</gene>
<sequence length="218" mass="24614">MSSVQGEIQAFEEKMGLPKDFYMSLLSEGDWSFLIKLHALFEAAASHILTIRLGNGRLEGPFSYLELSNKNYGKATLLKELGAITGDQKKFIQALSELRNQLVHKIGNVAFSLDEHVERMNKDQLKSFASKFGHTFDDPMSIQGQSVSRVKFVKENPKLAIWVTASDVLACILVEETFAEVEKAKRELLERQAHMSTKIFESLSLFKSTVQTENEPNR</sequence>
<dbReference type="RefSeq" id="WP_136549421.1">
    <property type="nucleotide sequence ID" value="NZ_CP031093.1"/>
</dbReference>
<dbReference type="OrthoDB" id="6388142at2"/>
<dbReference type="EMBL" id="CP031093">
    <property type="protein sequence ID" value="QCF26718.1"/>
    <property type="molecule type" value="Genomic_DNA"/>
</dbReference>
<protein>
    <submittedName>
        <fullName evidence="1">Uncharacterized protein</fullName>
    </submittedName>
</protein>
<accession>A0A4P7XI95</accession>
<dbReference type="Proteomes" id="UP000298049">
    <property type="component" value="Chromosome"/>
</dbReference>
<keyword evidence="2" id="KW-1185">Reference proteome</keyword>
<reference evidence="1 2" key="1">
    <citation type="submission" date="2018-07" db="EMBL/GenBank/DDBJ databases">
        <title>Marsedoiliclastica nanhaica gen. nov. sp. nov., a novel marine hydrocarbonoclastic bacterium isolated from an in-situ enriched hydrocarbon-degrading consortium in deep-sea sediment.</title>
        <authorList>
            <person name="Dong C."/>
            <person name="Ma T."/>
            <person name="Liu R."/>
            <person name="Shao Z."/>
        </authorList>
    </citation>
    <scope>NUCLEOTIDE SEQUENCE [LARGE SCALE GENOMIC DNA]</scope>
    <source>
        <strain evidence="2">soil36-7</strain>
    </source>
</reference>
<evidence type="ECO:0000313" key="2">
    <source>
        <dbReference type="Proteomes" id="UP000298049"/>
    </source>
</evidence>
<proteinExistence type="predicted"/>
<organism evidence="1 2">
    <name type="scientific">Hydrocarboniclastica marina</name>
    <dbReference type="NCBI Taxonomy" id="2259620"/>
    <lineage>
        <taxon>Bacteria</taxon>
        <taxon>Pseudomonadati</taxon>
        <taxon>Pseudomonadota</taxon>
        <taxon>Gammaproteobacteria</taxon>
        <taxon>Alteromonadales</taxon>
        <taxon>Alteromonadaceae</taxon>
        <taxon>Hydrocarboniclastica</taxon>
    </lineage>
</organism>
<dbReference type="AlphaFoldDB" id="A0A4P7XI95"/>
<dbReference type="KEGG" id="hmi:soil367_12680"/>
<name>A0A4P7XI95_9ALTE</name>